<dbReference type="InterPro" id="IPR051044">
    <property type="entry name" value="MAG_DAG_Lipase"/>
</dbReference>
<dbReference type="PANTHER" id="PTHR11614">
    <property type="entry name" value="PHOSPHOLIPASE-RELATED"/>
    <property type="match status" value="1"/>
</dbReference>
<organism evidence="2 3">
    <name type="scientific">Marinobacter xestospongiae</name>
    <dbReference type="NCBI Taxonomy" id="994319"/>
    <lineage>
        <taxon>Bacteria</taxon>
        <taxon>Pseudomonadati</taxon>
        <taxon>Pseudomonadota</taxon>
        <taxon>Gammaproteobacteria</taxon>
        <taxon>Pseudomonadales</taxon>
        <taxon>Marinobacteraceae</taxon>
        <taxon>Marinobacter</taxon>
    </lineage>
</organism>
<dbReference type="Pfam" id="PF12146">
    <property type="entry name" value="Hydrolase_4"/>
    <property type="match status" value="1"/>
</dbReference>
<dbReference type="SUPFAM" id="SSF53474">
    <property type="entry name" value="alpha/beta-Hydrolases"/>
    <property type="match status" value="1"/>
</dbReference>
<evidence type="ECO:0000313" key="2">
    <source>
        <dbReference type="EMBL" id="MDV2078562.1"/>
    </source>
</evidence>
<accession>A0ABU3VWA2</accession>
<keyword evidence="3" id="KW-1185">Reference proteome</keyword>
<dbReference type="EMBL" id="JAWIIJ010000004">
    <property type="protein sequence ID" value="MDV2078562.1"/>
    <property type="molecule type" value="Genomic_DNA"/>
</dbReference>
<name>A0ABU3VWA2_9GAMM</name>
<feature type="domain" description="Serine aminopeptidase S33" evidence="1">
    <location>
        <begin position="29"/>
        <end position="288"/>
    </location>
</feature>
<comment type="caution">
    <text evidence="2">The sequence shown here is derived from an EMBL/GenBank/DDBJ whole genome shotgun (WGS) entry which is preliminary data.</text>
</comment>
<reference evidence="2 3" key="1">
    <citation type="submission" date="2023-10" db="EMBL/GenBank/DDBJ databases">
        <title>Characteristics and mechanism of a salt-tolerant marine origin heterotrophic nitrifying- aerobic denitrifying bacteria Marinobacter xestospongiae HN1.</title>
        <authorList>
            <person name="Qi R."/>
        </authorList>
    </citation>
    <scope>NUCLEOTIDE SEQUENCE [LARGE SCALE GENOMIC DNA]</scope>
    <source>
        <strain evidence="2 3">HN1</strain>
    </source>
</reference>
<evidence type="ECO:0000313" key="3">
    <source>
        <dbReference type="Proteomes" id="UP001269819"/>
    </source>
</evidence>
<sequence>MGHAMNCQQTFLIASDSRRIPVTSWRPDHPRATLVIAHGMAEYAERYAPLAQWLCAQGVQVVAADHRGHGPHCAPEELGHFGDEDGWNKVVSDLHQVIRYARNQAPDLPLTLFGHSMGSFIAQACAQQYGEELDNLVLCATNRINRKELCASRVMIAAIRRLKGPRHRSSLISDRTFGAFNREFQPNRTSHDWLSRDPEQVDRYLADPLCGFECSSQLWSDFIGGMLTIDPRQWRKDLPVHLIAGSEDPVGEMGHGVSQHCDDLHAAGVPATFRLYHGARHELINETNASEVWQHLISSLPIIDGAARPTLAVVNG</sequence>
<evidence type="ECO:0000259" key="1">
    <source>
        <dbReference type="Pfam" id="PF12146"/>
    </source>
</evidence>
<dbReference type="InterPro" id="IPR022742">
    <property type="entry name" value="Hydrolase_4"/>
</dbReference>
<proteinExistence type="predicted"/>
<dbReference type="Proteomes" id="UP001269819">
    <property type="component" value="Unassembled WGS sequence"/>
</dbReference>
<dbReference type="InterPro" id="IPR029058">
    <property type="entry name" value="AB_hydrolase_fold"/>
</dbReference>
<protein>
    <submittedName>
        <fullName evidence="2">Lysophospholipase</fullName>
    </submittedName>
</protein>
<gene>
    <name evidence="2" type="ORF">RYS15_07690</name>
</gene>
<dbReference type="Gene3D" id="3.40.50.1820">
    <property type="entry name" value="alpha/beta hydrolase"/>
    <property type="match status" value="1"/>
</dbReference>